<reference evidence="3 4" key="1">
    <citation type="journal article" date="2015" name="Plant Cell">
        <title>Oil accumulation by the oleaginous diatom Fistulifera solaris as revealed by the genome and transcriptome.</title>
        <authorList>
            <person name="Tanaka T."/>
            <person name="Maeda Y."/>
            <person name="Veluchamy A."/>
            <person name="Tanaka M."/>
            <person name="Abida H."/>
            <person name="Marechal E."/>
            <person name="Bowler C."/>
            <person name="Muto M."/>
            <person name="Sunaga Y."/>
            <person name="Tanaka M."/>
            <person name="Yoshino T."/>
            <person name="Taniguchi T."/>
            <person name="Fukuda Y."/>
            <person name="Nemoto M."/>
            <person name="Matsumoto M."/>
            <person name="Wong P.S."/>
            <person name="Aburatani S."/>
            <person name="Fujibuchi W."/>
        </authorList>
    </citation>
    <scope>NUCLEOTIDE SEQUENCE [LARGE SCALE GENOMIC DNA]</scope>
    <source>
        <strain evidence="3 4">JPCC DA0580</strain>
    </source>
</reference>
<protein>
    <recommendedName>
        <fullName evidence="2">NodB homology domain-containing protein</fullName>
    </recommendedName>
</protein>
<dbReference type="GO" id="GO:0016810">
    <property type="term" value="F:hydrolase activity, acting on carbon-nitrogen (but not peptide) bonds"/>
    <property type="evidence" value="ECO:0007669"/>
    <property type="project" value="InterPro"/>
</dbReference>
<comment type="caution">
    <text evidence="3">The sequence shown here is derived from an EMBL/GenBank/DDBJ whole genome shotgun (WGS) entry which is preliminary data.</text>
</comment>
<sequence length="378" mass="42962">MDPTSVRPDPPSKKKASAMSDRKKASPQVWKSHHENDGLTKYGGRDLLGYGEKTPIPKWPGYGKVALNFVINYEEGGERCLLHGDKESEKLLSEIVGAAALEDKRHYNMESLYDYGSRAGFWRLHRLFLRKKIPATVFAVGMALERNPAICHALKEAPGWEIASHGYRWIDYQDVDEETEREHIKRTVEIHKRLIGKRPTGFYQGKPNVNTRKYVMEEGGFKYDSDSYADDLPYWTFEGGFPHLIIPYTLSENDMKFVSPGGFSSGDDFCTYLKNNLRYLVEEGRAGHPKMMTVGLHCRLARPGRVAAISEFMDFAKSYGREVWICTREEIADFWSIHHAPIGGGRAVQPALSVDDSSVQHEETETKDPGDVFMEVKF</sequence>
<dbReference type="InterPro" id="IPR011330">
    <property type="entry name" value="Glyco_hydro/deAcase_b/a-brl"/>
</dbReference>
<gene>
    <name evidence="3" type="ORF">FisN_4Lh506</name>
</gene>
<dbReference type="EMBL" id="BDSP01000207">
    <property type="protein sequence ID" value="GAX24385.1"/>
    <property type="molecule type" value="Genomic_DNA"/>
</dbReference>
<proteinExistence type="predicted"/>
<dbReference type="PANTHER" id="PTHR43123">
    <property type="entry name" value="POLYSACCHARIDE DEACETYLASE-RELATED"/>
    <property type="match status" value="1"/>
</dbReference>
<dbReference type="SUPFAM" id="SSF88713">
    <property type="entry name" value="Glycoside hydrolase/deacetylase"/>
    <property type="match status" value="1"/>
</dbReference>
<evidence type="ECO:0000313" key="4">
    <source>
        <dbReference type="Proteomes" id="UP000198406"/>
    </source>
</evidence>
<dbReference type="PANTHER" id="PTHR43123:SF1">
    <property type="entry name" value="POLYSACCHARIDE DEACETYLASE-RELATED"/>
    <property type="match status" value="1"/>
</dbReference>
<dbReference type="GO" id="GO:0005975">
    <property type="term" value="P:carbohydrate metabolic process"/>
    <property type="evidence" value="ECO:0007669"/>
    <property type="project" value="InterPro"/>
</dbReference>
<dbReference type="CDD" id="cd10977">
    <property type="entry name" value="CE4_PuuE_SpCDA1"/>
    <property type="match status" value="1"/>
</dbReference>
<dbReference type="OrthoDB" id="9970124at2759"/>
<dbReference type="InterPro" id="IPR017625">
    <property type="entry name" value="PuuE"/>
</dbReference>
<feature type="region of interest" description="Disordered" evidence="1">
    <location>
        <begin position="1"/>
        <end position="37"/>
    </location>
</feature>
<dbReference type="AlphaFoldDB" id="A0A1Z5KE30"/>
<organism evidence="3 4">
    <name type="scientific">Fistulifera solaris</name>
    <name type="common">Oleaginous diatom</name>
    <dbReference type="NCBI Taxonomy" id="1519565"/>
    <lineage>
        <taxon>Eukaryota</taxon>
        <taxon>Sar</taxon>
        <taxon>Stramenopiles</taxon>
        <taxon>Ochrophyta</taxon>
        <taxon>Bacillariophyta</taxon>
        <taxon>Bacillariophyceae</taxon>
        <taxon>Bacillariophycidae</taxon>
        <taxon>Naviculales</taxon>
        <taxon>Naviculaceae</taxon>
        <taxon>Fistulifera</taxon>
    </lineage>
</organism>
<dbReference type="InParanoid" id="A0A1Z5KE30"/>
<dbReference type="NCBIfam" id="TIGR03212">
    <property type="entry name" value="uraD_N-term-dom"/>
    <property type="match status" value="1"/>
</dbReference>
<keyword evidence="4" id="KW-1185">Reference proteome</keyword>
<evidence type="ECO:0000259" key="2">
    <source>
        <dbReference type="PROSITE" id="PS51677"/>
    </source>
</evidence>
<evidence type="ECO:0000256" key="1">
    <source>
        <dbReference type="SAM" id="MobiDB-lite"/>
    </source>
</evidence>
<feature type="domain" description="NodB homology" evidence="2">
    <location>
        <begin position="107"/>
        <end position="326"/>
    </location>
</feature>
<dbReference type="PROSITE" id="PS51677">
    <property type="entry name" value="NODB"/>
    <property type="match status" value="1"/>
</dbReference>
<evidence type="ECO:0000313" key="3">
    <source>
        <dbReference type="EMBL" id="GAX24385.1"/>
    </source>
</evidence>
<dbReference type="Proteomes" id="UP000198406">
    <property type="component" value="Unassembled WGS sequence"/>
</dbReference>
<accession>A0A1Z5KE30</accession>
<dbReference type="Pfam" id="PF01522">
    <property type="entry name" value="Polysacc_deac_1"/>
    <property type="match status" value="1"/>
</dbReference>
<name>A0A1Z5KE30_FISSO</name>
<dbReference type="Gene3D" id="3.20.20.370">
    <property type="entry name" value="Glycoside hydrolase/deacetylase"/>
    <property type="match status" value="1"/>
</dbReference>
<dbReference type="InterPro" id="IPR002509">
    <property type="entry name" value="NODB_dom"/>
</dbReference>